<reference evidence="1 2" key="1">
    <citation type="journal article" date="2015" name="Genome Biol. Evol.">
        <title>Comparative Genomics of a Bacterivorous Green Alga Reveals Evolutionary Causalities and Consequences of Phago-Mixotrophic Mode of Nutrition.</title>
        <authorList>
            <person name="Burns J.A."/>
            <person name="Paasch A."/>
            <person name="Narechania A."/>
            <person name="Kim E."/>
        </authorList>
    </citation>
    <scope>NUCLEOTIDE SEQUENCE [LARGE SCALE GENOMIC DNA]</scope>
    <source>
        <strain evidence="1 2">PLY_AMNH</strain>
    </source>
</reference>
<protein>
    <submittedName>
        <fullName evidence="1">Uncharacterized protein</fullName>
    </submittedName>
</protein>
<comment type="caution">
    <text evidence="1">The sequence shown here is derived from an EMBL/GenBank/DDBJ whole genome shotgun (WGS) entry which is preliminary data.</text>
</comment>
<dbReference type="AlphaFoldDB" id="A0AAE0F750"/>
<keyword evidence="2" id="KW-1185">Reference proteome</keyword>
<sequence length="85" mass="9823">MKNLILGRERLSSFDNGFSYKVKKCIQALQTIYLSGWTGRYLSFELCRRFLQHLYHGLPITWEILIVQHAATVLSDELFDTAGAE</sequence>
<evidence type="ECO:0000313" key="2">
    <source>
        <dbReference type="Proteomes" id="UP001190700"/>
    </source>
</evidence>
<dbReference type="EMBL" id="LGRX02023862">
    <property type="protein sequence ID" value="KAK3254243.1"/>
    <property type="molecule type" value="Genomic_DNA"/>
</dbReference>
<accession>A0AAE0F750</accession>
<evidence type="ECO:0000313" key="1">
    <source>
        <dbReference type="EMBL" id="KAK3254243.1"/>
    </source>
</evidence>
<gene>
    <name evidence="1" type="ORF">CYMTET_36536</name>
</gene>
<name>A0AAE0F750_9CHLO</name>
<organism evidence="1 2">
    <name type="scientific">Cymbomonas tetramitiformis</name>
    <dbReference type="NCBI Taxonomy" id="36881"/>
    <lineage>
        <taxon>Eukaryota</taxon>
        <taxon>Viridiplantae</taxon>
        <taxon>Chlorophyta</taxon>
        <taxon>Pyramimonadophyceae</taxon>
        <taxon>Pyramimonadales</taxon>
        <taxon>Pyramimonadaceae</taxon>
        <taxon>Cymbomonas</taxon>
    </lineage>
</organism>
<dbReference type="Proteomes" id="UP001190700">
    <property type="component" value="Unassembled WGS sequence"/>
</dbReference>
<proteinExistence type="predicted"/>